<name>A0ABW4FLK0_9PSEU</name>
<sequence>MGAQLLVSVALLAAVLVMAVARPAGLPEAVGAVPAALIALATGLVGLPAALAELARLAPTVGFLAAVLALGHLADTDGVFTWVGRQVARVSAGRPRRLFALVVVTAATTTAFLSLDATVVLLTPVVVATARRERLARQPHVYACGHLANSASTLLPMSNLTNLLALSASKLTFLGFAGLMALPWVTAVAVEYAVLAWWFGGSLAAPASASESSGPAPATPAPGAAGAEPGAPRFALIVLACTLAGFAVTSAVGVEPVWPAAAGAAALGVRALVRRRITPLRLLGTASPLFCLFVLAVGVVVIAVGTHGLSGALATLLPTVPTLGGLLVTAAVAAVLANLVNNLPATLLLLGVLGPHAPPGLVLAMLLGVNIGPNLTYAGSLATLLWRNVLRAAGEPVRLTEFSAVGALAVPATLTASVVALWAVL</sequence>
<evidence type="ECO:0000256" key="4">
    <source>
        <dbReference type="ARBA" id="ARBA00022448"/>
    </source>
</evidence>
<evidence type="ECO:0000256" key="3">
    <source>
        <dbReference type="ARBA" id="ARBA00009843"/>
    </source>
</evidence>
<evidence type="ECO:0000256" key="5">
    <source>
        <dbReference type="ARBA" id="ARBA00022475"/>
    </source>
</evidence>
<dbReference type="RefSeq" id="WP_343973538.1">
    <property type="nucleotide sequence ID" value="NZ_BAAAJG010000004.1"/>
</dbReference>
<keyword evidence="9 10" id="KW-0472">Membrane</keyword>
<proteinExistence type="inferred from homology"/>
<gene>
    <name evidence="12" type="ORF">ACFSCY_17700</name>
</gene>
<evidence type="ECO:0000313" key="13">
    <source>
        <dbReference type="Proteomes" id="UP001597145"/>
    </source>
</evidence>
<feature type="transmembrane region" description="Helical" evidence="10">
    <location>
        <begin position="316"/>
        <end position="340"/>
    </location>
</feature>
<dbReference type="Pfam" id="PF03600">
    <property type="entry name" value="CitMHS"/>
    <property type="match status" value="1"/>
</dbReference>
<evidence type="ECO:0000256" key="7">
    <source>
        <dbReference type="ARBA" id="ARBA00022849"/>
    </source>
</evidence>
<organism evidence="12 13">
    <name type="scientific">Pseudonocardia aurantiaca</name>
    <dbReference type="NCBI Taxonomy" id="75290"/>
    <lineage>
        <taxon>Bacteria</taxon>
        <taxon>Bacillati</taxon>
        <taxon>Actinomycetota</taxon>
        <taxon>Actinomycetes</taxon>
        <taxon>Pseudonocardiales</taxon>
        <taxon>Pseudonocardiaceae</taxon>
        <taxon>Pseudonocardia</taxon>
    </lineage>
</organism>
<evidence type="ECO:0000256" key="8">
    <source>
        <dbReference type="ARBA" id="ARBA00022989"/>
    </source>
</evidence>
<keyword evidence="4" id="KW-0813">Transport</keyword>
<keyword evidence="7" id="KW-0059">Arsenical resistance</keyword>
<dbReference type="EMBL" id="JBHUCP010000010">
    <property type="protein sequence ID" value="MFD1531274.1"/>
    <property type="molecule type" value="Genomic_DNA"/>
</dbReference>
<dbReference type="PANTHER" id="PTHR43302:SF5">
    <property type="entry name" value="TRANSPORTER ARSB-RELATED"/>
    <property type="match status" value="1"/>
</dbReference>
<evidence type="ECO:0000259" key="11">
    <source>
        <dbReference type="Pfam" id="PF03600"/>
    </source>
</evidence>
<feature type="domain" description="Citrate transporter-like" evidence="11">
    <location>
        <begin position="23"/>
        <end position="358"/>
    </location>
</feature>
<comment type="subcellular location">
    <subcellularLocation>
        <location evidence="1">Cell membrane</location>
        <topology evidence="1">Multi-pass membrane protein</topology>
    </subcellularLocation>
</comment>
<feature type="transmembrane region" description="Helical" evidence="10">
    <location>
        <begin position="402"/>
        <end position="424"/>
    </location>
</feature>
<evidence type="ECO:0000313" key="12">
    <source>
        <dbReference type="EMBL" id="MFD1531274.1"/>
    </source>
</evidence>
<keyword evidence="6 10" id="KW-0812">Transmembrane</keyword>
<protein>
    <submittedName>
        <fullName evidence="12">SLC13 family permease</fullName>
    </submittedName>
</protein>
<dbReference type="PANTHER" id="PTHR43302">
    <property type="entry name" value="TRANSPORTER ARSB-RELATED"/>
    <property type="match status" value="1"/>
</dbReference>
<evidence type="ECO:0000256" key="6">
    <source>
        <dbReference type="ARBA" id="ARBA00022692"/>
    </source>
</evidence>
<feature type="transmembrane region" description="Helical" evidence="10">
    <location>
        <begin position="57"/>
        <end position="74"/>
    </location>
</feature>
<comment type="similarity">
    <text evidence="3">Belongs to the CitM (TC 2.A.11) transporter family.</text>
</comment>
<evidence type="ECO:0000256" key="2">
    <source>
        <dbReference type="ARBA" id="ARBA00006433"/>
    </source>
</evidence>
<keyword evidence="5" id="KW-1003">Cell membrane</keyword>
<dbReference type="Proteomes" id="UP001597145">
    <property type="component" value="Unassembled WGS sequence"/>
</dbReference>
<evidence type="ECO:0000256" key="10">
    <source>
        <dbReference type="SAM" id="Phobius"/>
    </source>
</evidence>
<feature type="transmembrane region" description="Helical" evidence="10">
    <location>
        <begin position="31"/>
        <end position="50"/>
    </location>
</feature>
<keyword evidence="8 10" id="KW-1133">Transmembrane helix</keyword>
<keyword evidence="13" id="KW-1185">Reference proteome</keyword>
<comment type="similarity">
    <text evidence="2">Belongs to the ArsB family.</text>
</comment>
<feature type="transmembrane region" description="Helical" evidence="10">
    <location>
        <begin position="98"/>
        <end position="128"/>
    </location>
</feature>
<accession>A0ABW4FLK0</accession>
<evidence type="ECO:0000256" key="9">
    <source>
        <dbReference type="ARBA" id="ARBA00023136"/>
    </source>
</evidence>
<dbReference type="PRINTS" id="PR00758">
    <property type="entry name" value="ARSENICPUMP"/>
</dbReference>
<reference evidence="13" key="1">
    <citation type="journal article" date="2019" name="Int. J. Syst. Evol. Microbiol.">
        <title>The Global Catalogue of Microorganisms (GCM) 10K type strain sequencing project: providing services to taxonomists for standard genome sequencing and annotation.</title>
        <authorList>
            <consortium name="The Broad Institute Genomics Platform"/>
            <consortium name="The Broad Institute Genome Sequencing Center for Infectious Disease"/>
            <person name="Wu L."/>
            <person name="Ma J."/>
        </authorList>
    </citation>
    <scope>NUCLEOTIDE SEQUENCE [LARGE SCALE GENOMIC DNA]</scope>
    <source>
        <strain evidence="13">JCM 12165</strain>
    </source>
</reference>
<dbReference type="InterPro" id="IPR000802">
    <property type="entry name" value="Arsenical_pump_ArsB"/>
</dbReference>
<feature type="transmembrane region" description="Helical" evidence="10">
    <location>
        <begin position="347"/>
        <end position="368"/>
    </location>
</feature>
<feature type="transmembrane region" description="Helical" evidence="10">
    <location>
        <begin position="280"/>
        <end position="304"/>
    </location>
</feature>
<evidence type="ECO:0000256" key="1">
    <source>
        <dbReference type="ARBA" id="ARBA00004651"/>
    </source>
</evidence>
<dbReference type="InterPro" id="IPR004680">
    <property type="entry name" value="Cit_transptr-like_dom"/>
</dbReference>
<feature type="transmembrane region" description="Helical" evidence="10">
    <location>
        <begin position="173"/>
        <end position="199"/>
    </location>
</feature>
<feature type="transmembrane region" description="Helical" evidence="10">
    <location>
        <begin position="234"/>
        <end position="251"/>
    </location>
</feature>
<comment type="caution">
    <text evidence="12">The sequence shown here is derived from an EMBL/GenBank/DDBJ whole genome shotgun (WGS) entry which is preliminary data.</text>
</comment>